<dbReference type="InterPro" id="IPR005637">
    <property type="entry name" value="TAP_C_dom"/>
</dbReference>
<dbReference type="OrthoDB" id="25872at2759"/>
<dbReference type="CTD" id="56001"/>
<evidence type="ECO:0000256" key="7">
    <source>
        <dbReference type="ARBA" id="ARBA00023242"/>
    </source>
</evidence>
<dbReference type="GO" id="GO:0005634">
    <property type="term" value="C:nucleus"/>
    <property type="evidence" value="ECO:0007669"/>
    <property type="project" value="UniProtKB-SubCell"/>
</dbReference>
<dbReference type="GO" id="GO:0003723">
    <property type="term" value="F:RNA binding"/>
    <property type="evidence" value="ECO:0007669"/>
    <property type="project" value="TreeGrafter"/>
</dbReference>
<evidence type="ECO:0000256" key="3">
    <source>
        <dbReference type="ARBA" id="ARBA00022448"/>
    </source>
</evidence>
<evidence type="ECO:0000256" key="4">
    <source>
        <dbReference type="ARBA" id="ARBA00022614"/>
    </source>
</evidence>
<keyword evidence="5" id="KW-0677">Repeat</keyword>
<dbReference type="AlphaFoldDB" id="W8BKC8"/>
<dbReference type="KEGG" id="ccat:101454152"/>
<dbReference type="InterPro" id="IPR009060">
    <property type="entry name" value="UBA-like_sf"/>
</dbReference>
<comment type="subcellular location">
    <subcellularLocation>
        <location evidence="1">Nucleus</location>
    </subcellularLocation>
</comment>
<reference evidence="10" key="2">
    <citation type="journal article" date="2014" name="BMC Genomics">
        <title>A genomic perspective to assessing quality of mass-reared SIT flies used in Mediterranean fruit fly (Ceratitis capitata) eradication in California.</title>
        <authorList>
            <person name="Calla B."/>
            <person name="Hall B."/>
            <person name="Hou S."/>
            <person name="Geib S.M."/>
        </authorList>
    </citation>
    <scope>NUCLEOTIDE SEQUENCE</scope>
</reference>
<evidence type="ECO:0000256" key="2">
    <source>
        <dbReference type="ARBA" id="ARBA00009285"/>
    </source>
</evidence>
<accession>W8BKC8</accession>
<dbReference type="PANTHER" id="PTHR10662:SF22">
    <property type="entry name" value="NUCLEAR RNA EXPORT FACTOR 1"/>
    <property type="match status" value="1"/>
</dbReference>
<dbReference type="Pfam" id="PF24048">
    <property type="entry name" value="LRR_NXF1-5"/>
    <property type="match status" value="1"/>
</dbReference>
<dbReference type="EMBL" id="GAMC01004785">
    <property type="protein sequence ID" value="JAC01771.1"/>
    <property type="molecule type" value="mRNA"/>
</dbReference>
<dbReference type="SUPFAM" id="SSF54427">
    <property type="entry name" value="NTF2-like"/>
    <property type="match status" value="1"/>
</dbReference>
<evidence type="ECO:0000256" key="6">
    <source>
        <dbReference type="ARBA" id="ARBA00022816"/>
    </source>
</evidence>
<dbReference type="Gene3D" id="3.10.450.50">
    <property type="match status" value="1"/>
</dbReference>
<evidence type="ECO:0000256" key="5">
    <source>
        <dbReference type="ARBA" id="ARBA00022737"/>
    </source>
</evidence>
<evidence type="ECO:0000259" key="9">
    <source>
        <dbReference type="PROSITE" id="PS51281"/>
    </source>
</evidence>
<dbReference type="Pfam" id="PF22602">
    <property type="entry name" value="NXF_NTF2"/>
    <property type="match status" value="1"/>
</dbReference>
<dbReference type="GO" id="GO:0016973">
    <property type="term" value="P:poly(A)+ mRNA export from nucleus"/>
    <property type="evidence" value="ECO:0007669"/>
    <property type="project" value="TreeGrafter"/>
</dbReference>
<organism evidence="10">
    <name type="scientific">Ceratitis capitata</name>
    <name type="common">Mediterranean fruit fly</name>
    <name type="synonym">Tephritis capitata</name>
    <dbReference type="NCBI Taxonomy" id="7213"/>
    <lineage>
        <taxon>Eukaryota</taxon>
        <taxon>Metazoa</taxon>
        <taxon>Ecdysozoa</taxon>
        <taxon>Arthropoda</taxon>
        <taxon>Hexapoda</taxon>
        <taxon>Insecta</taxon>
        <taxon>Pterygota</taxon>
        <taxon>Neoptera</taxon>
        <taxon>Endopterygota</taxon>
        <taxon>Diptera</taxon>
        <taxon>Brachycera</taxon>
        <taxon>Muscomorpha</taxon>
        <taxon>Tephritoidea</taxon>
        <taxon>Tephritidae</taxon>
        <taxon>Ceratitis</taxon>
        <taxon>Ceratitis</taxon>
    </lineage>
</organism>
<dbReference type="PROSITE" id="PS51450">
    <property type="entry name" value="LRR"/>
    <property type="match status" value="1"/>
</dbReference>
<dbReference type="InterPro" id="IPR002075">
    <property type="entry name" value="NTF2_dom"/>
</dbReference>
<gene>
    <name evidence="10" type="primary">NXF2</name>
</gene>
<dbReference type="SUPFAM" id="SSF52058">
    <property type="entry name" value="L domain-like"/>
    <property type="match status" value="2"/>
</dbReference>
<dbReference type="PANTHER" id="PTHR10662">
    <property type="entry name" value="NUCLEAR RNA EXPORT FACTOR"/>
    <property type="match status" value="1"/>
</dbReference>
<keyword evidence="3" id="KW-0813">Transport</keyword>
<name>W8BKC8_CERCA</name>
<feature type="domain" description="TAP-C" evidence="9">
    <location>
        <begin position="794"/>
        <end position="847"/>
    </location>
</feature>
<dbReference type="SUPFAM" id="SSF46934">
    <property type="entry name" value="UBA-like"/>
    <property type="match status" value="1"/>
</dbReference>
<dbReference type="Gene3D" id="3.80.10.10">
    <property type="entry name" value="Ribonuclease Inhibitor"/>
    <property type="match status" value="2"/>
</dbReference>
<dbReference type="Gene3D" id="1.10.8.10">
    <property type="entry name" value="DNA helicase RuvA subunit, C-terminal domain"/>
    <property type="match status" value="1"/>
</dbReference>
<dbReference type="InterPro" id="IPR057125">
    <property type="entry name" value="NXF1/2/3/5-like_LRR"/>
</dbReference>
<dbReference type="InterPro" id="IPR018222">
    <property type="entry name" value="Nuclear_transport_factor_2_euk"/>
</dbReference>
<dbReference type="PROSITE" id="PS51281">
    <property type="entry name" value="TAP_C"/>
    <property type="match status" value="1"/>
</dbReference>
<keyword evidence="4" id="KW-0433">Leucine-rich repeat</keyword>
<evidence type="ECO:0000256" key="1">
    <source>
        <dbReference type="ARBA" id="ARBA00004123"/>
    </source>
</evidence>
<dbReference type="Pfam" id="PF03943">
    <property type="entry name" value="TAP_C"/>
    <property type="match status" value="1"/>
</dbReference>
<evidence type="ECO:0000313" key="10">
    <source>
        <dbReference type="EMBL" id="JAC01771.1"/>
    </source>
</evidence>
<dbReference type="InterPro" id="IPR032675">
    <property type="entry name" value="LRR_dom_sf"/>
</dbReference>
<keyword evidence="6" id="KW-0509">mRNA transport</keyword>
<sequence>MSISRPDEVYHFPNNLPIELSYKNTQTYSKCSSYDPKAFAQGFVWHQIIVQHHGKICGRDGVQEILDAIFAVVEGEEFFPIAYRRGSKEDRFLVRQCKAAINKLFEQNLLIQLADASFVQLQMQFNVGEFKFGQISPHTKLTEALNRLYTCMERINGVEGILNLCRFNSNPEFVDLVVNMGNRGVFDTICNLIYRNDEKFRLVNGLILSDNCITTLAPLTVFAGVEFAFLDLRRNKLVSSSRLCRDLSNVKADEILLAGNPVTTASNYPDCLRPILKNFKQIDGIPAENLSKDYTPLDYEDDGNCEGFRVDITNKETMHKFQNSSDWHSIMIPDPEHEFSKDEIFDYFFITVSATLSDIYPCYYKFAGGEHQFLLRQCFDQLKFLVDVCKMEMKVPRLSTHFDNHSALSEIQIDKTLRYYLVMNIRPFKHGQLEPIDCIDKALTRRFNGINRQLNLDKFQNIEGLENIVINLSSPKILSRVLMQASRKFLTSCVELRLAHNKITNANMSKVLSLMSNLKAIDLGNNWILDLEDIKDLSLLGLKTLRLDGNPLCSKYTFAGEYIKAVRRHFPELTKLDNIEIKNKGSLNYQKNFLCDVRGYEFVDEFVPHYFKVFDSQERQSLKELYHPNAIFTTSFNYRIAQMTTQNFKRISKYCENSRNILKISDLSRAHTSVHLGTNQIMQVLFELPSMLHDTLTFNTDTTIYNENMIMITVSGVFYDLAPSMMDNDILMGFTRTFVIIPVEKRMGILNRAVKYQIVNEQLSIFNPTLHQTRTAFKCSKKEYQDNDSEVTVSDQEALIVMFQEITNLKSVWCTRFLEDAKWDFKKSLLLFLTFCDKKLIPETAFI</sequence>
<dbReference type="InterPro" id="IPR032710">
    <property type="entry name" value="NTF2-like_dom_sf"/>
</dbReference>
<feature type="domain" description="NTF2" evidence="8">
    <location>
        <begin position="602"/>
        <end position="765"/>
    </location>
</feature>
<dbReference type="PROSITE" id="PS50177">
    <property type="entry name" value="NTF2_DOMAIN"/>
    <property type="match status" value="1"/>
</dbReference>
<dbReference type="GeneID" id="101454152"/>
<reference evidence="10" key="1">
    <citation type="submission" date="2013-07" db="EMBL/GenBank/DDBJ databases">
        <authorList>
            <person name="Geib S."/>
        </authorList>
    </citation>
    <scope>NUCLEOTIDE SEQUENCE</scope>
</reference>
<comment type="similarity">
    <text evidence="2">Belongs to the NXF family.</text>
</comment>
<dbReference type="InterPro" id="IPR001611">
    <property type="entry name" value="Leu-rich_rpt"/>
</dbReference>
<keyword evidence="7" id="KW-0539">Nucleus</keyword>
<proteinExistence type="evidence at transcript level"/>
<evidence type="ECO:0000259" key="8">
    <source>
        <dbReference type="PROSITE" id="PS50177"/>
    </source>
</evidence>
<dbReference type="InterPro" id="IPR030217">
    <property type="entry name" value="NXF_fam"/>
</dbReference>
<protein>
    <submittedName>
        <fullName evidence="10">Nuclear RNA export factor 2</fullName>
    </submittedName>
</protein>